<reference evidence="4 5" key="1">
    <citation type="submission" date="2022-11" db="EMBL/GenBank/DDBJ databases">
        <title>Desulfobotulus tamanensis H1 sp. nov. - anaerobic, alkaliphilic, sulphate reducing bacterium isolated from terrestrial mud volcano.</title>
        <authorList>
            <person name="Frolova A."/>
            <person name="Merkel A.Y."/>
            <person name="Slobodkin A.I."/>
        </authorList>
    </citation>
    <scope>NUCLEOTIDE SEQUENCE [LARGE SCALE GENOMIC DNA]</scope>
    <source>
        <strain evidence="4 5">H1</strain>
    </source>
</reference>
<dbReference type="RefSeq" id="WP_265423959.1">
    <property type="nucleotide sequence ID" value="NZ_JAPFPW010000003.1"/>
</dbReference>
<feature type="region of interest" description="Disordered" evidence="3">
    <location>
        <begin position="248"/>
        <end position="268"/>
    </location>
</feature>
<proteinExistence type="inferred from homology"/>
<dbReference type="PANTHER" id="PTHR11786:SF0">
    <property type="entry name" value="ARYLAMINE N-ACETYLTRANSFERASE 4-RELATED"/>
    <property type="match status" value="1"/>
</dbReference>
<dbReference type="Gene3D" id="2.40.128.150">
    <property type="entry name" value="Cysteine proteinases"/>
    <property type="match status" value="1"/>
</dbReference>
<dbReference type="Pfam" id="PF00797">
    <property type="entry name" value="Acetyltransf_2"/>
    <property type="match status" value="1"/>
</dbReference>
<dbReference type="Proteomes" id="UP001209681">
    <property type="component" value="Unassembled WGS sequence"/>
</dbReference>
<protein>
    <submittedName>
        <fullName evidence="4">Arylamine N-acetyltransferase</fullName>
    </submittedName>
</protein>
<gene>
    <name evidence="4" type="ORF">OOT00_03760</name>
</gene>
<sequence>MDTTAYLERINYVGSLLPTADTLRKLHVAHLLTVPFENLSIHWGEPIVLDDEALFEKVVMRRRGGFCYELNGLFASLLRALGFDVVMLAARVMNNRGEFGPEFDHMALMVTLAERWIADVGFGDSFREPLRLADRREQKQGQRAYRIGEDNGGRLILTERKESGEWKRQYGFSCESRVYSDYAEMCHHHQTSPESHFTQQRICSLATEEGRLTLSGMRLIITQDGERQEQELVKEEECDEVLRTHFGIGTSRKQGGQPTGEEKKSGLF</sequence>
<comment type="similarity">
    <text evidence="1 2">Belongs to the arylamine N-acetyltransferase family.</text>
</comment>
<dbReference type="InterPro" id="IPR038765">
    <property type="entry name" value="Papain-like_cys_pep_sf"/>
</dbReference>
<dbReference type="EMBL" id="JAPFPW010000003">
    <property type="protein sequence ID" value="MCW7753100.1"/>
    <property type="molecule type" value="Genomic_DNA"/>
</dbReference>
<evidence type="ECO:0000256" key="2">
    <source>
        <dbReference type="RuleBase" id="RU003452"/>
    </source>
</evidence>
<organism evidence="4 5">
    <name type="scientific">Desulfobotulus pelophilus</name>
    <dbReference type="NCBI Taxonomy" id="2823377"/>
    <lineage>
        <taxon>Bacteria</taxon>
        <taxon>Pseudomonadati</taxon>
        <taxon>Thermodesulfobacteriota</taxon>
        <taxon>Desulfobacteria</taxon>
        <taxon>Desulfobacterales</taxon>
        <taxon>Desulfobacteraceae</taxon>
        <taxon>Desulfobotulus</taxon>
    </lineage>
</organism>
<accession>A0ABT3N6K3</accession>
<dbReference type="PANTHER" id="PTHR11786">
    <property type="entry name" value="N-HYDROXYARYLAMINE O-ACETYLTRANSFERASE"/>
    <property type="match status" value="1"/>
</dbReference>
<evidence type="ECO:0000256" key="1">
    <source>
        <dbReference type="ARBA" id="ARBA00006547"/>
    </source>
</evidence>
<dbReference type="Gene3D" id="3.30.2140.10">
    <property type="entry name" value="Arylamine N-acetyltransferase"/>
    <property type="match status" value="1"/>
</dbReference>
<name>A0ABT3N6K3_9BACT</name>
<dbReference type="PRINTS" id="PR01543">
    <property type="entry name" value="ANATRNSFRASE"/>
</dbReference>
<evidence type="ECO:0000313" key="5">
    <source>
        <dbReference type="Proteomes" id="UP001209681"/>
    </source>
</evidence>
<evidence type="ECO:0000313" key="4">
    <source>
        <dbReference type="EMBL" id="MCW7753100.1"/>
    </source>
</evidence>
<keyword evidence="5" id="KW-1185">Reference proteome</keyword>
<evidence type="ECO:0000256" key="3">
    <source>
        <dbReference type="SAM" id="MobiDB-lite"/>
    </source>
</evidence>
<comment type="caution">
    <text evidence="4">The sequence shown here is derived from an EMBL/GenBank/DDBJ whole genome shotgun (WGS) entry which is preliminary data.</text>
</comment>
<dbReference type="InterPro" id="IPR001447">
    <property type="entry name" value="Arylamine_N-AcTrfase"/>
</dbReference>
<dbReference type="SUPFAM" id="SSF54001">
    <property type="entry name" value="Cysteine proteinases"/>
    <property type="match status" value="1"/>
</dbReference>